<feature type="compositionally biased region" description="Polar residues" evidence="3">
    <location>
        <begin position="81"/>
        <end position="103"/>
    </location>
</feature>
<dbReference type="InterPro" id="IPR000156">
    <property type="entry name" value="Ran_bind_dom"/>
</dbReference>
<dbReference type="InterPro" id="IPR045255">
    <property type="entry name" value="RanBP1-like"/>
</dbReference>
<feature type="compositionally biased region" description="Polar residues" evidence="3">
    <location>
        <begin position="141"/>
        <end position="158"/>
    </location>
</feature>
<evidence type="ECO:0000256" key="3">
    <source>
        <dbReference type="SAM" id="MobiDB-lite"/>
    </source>
</evidence>
<feature type="region of interest" description="Disordered" evidence="3">
    <location>
        <begin position="81"/>
        <end position="158"/>
    </location>
</feature>
<dbReference type="Gene3D" id="2.30.29.30">
    <property type="entry name" value="Pleckstrin-homology domain (PH domain)/Phosphotyrosine-binding domain (PTB)"/>
    <property type="match status" value="1"/>
</dbReference>
<name>A0A8K0CCR2_IGNLU</name>
<dbReference type="PANTHER" id="PTHR23138:SF142">
    <property type="entry name" value="RAN-BINDING PROTEIN 3B-RELATED"/>
    <property type="match status" value="1"/>
</dbReference>
<dbReference type="OrthoDB" id="10250354at2759"/>
<accession>A0A8K0CCR2</accession>
<dbReference type="AlphaFoldDB" id="A0A8K0CCR2"/>
<feature type="region of interest" description="Disordered" evidence="3">
    <location>
        <begin position="1"/>
        <end position="47"/>
    </location>
</feature>
<dbReference type="InterPro" id="IPR011993">
    <property type="entry name" value="PH-like_dom_sf"/>
</dbReference>
<gene>
    <name evidence="5" type="ORF">ILUMI_23048</name>
</gene>
<organism evidence="5 6">
    <name type="scientific">Ignelater luminosus</name>
    <name type="common">Cucubano</name>
    <name type="synonym">Pyrophorus luminosus</name>
    <dbReference type="NCBI Taxonomy" id="2038154"/>
    <lineage>
        <taxon>Eukaryota</taxon>
        <taxon>Metazoa</taxon>
        <taxon>Ecdysozoa</taxon>
        <taxon>Arthropoda</taxon>
        <taxon>Hexapoda</taxon>
        <taxon>Insecta</taxon>
        <taxon>Pterygota</taxon>
        <taxon>Neoptera</taxon>
        <taxon>Endopterygota</taxon>
        <taxon>Coleoptera</taxon>
        <taxon>Polyphaga</taxon>
        <taxon>Elateriformia</taxon>
        <taxon>Elateroidea</taxon>
        <taxon>Elateridae</taxon>
        <taxon>Agrypninae</taxon>
        <taxon>Pyrophorini</taxon>
        <taxon>Ignelater</taxon>
    </lineage>
</organism>
<dbReference type="Pfam" id="PF00638">
    <property type="entry name" value="Ran_BP1"/>
    <property type="match status" value="1"/>
</dbReference>
<dbReference type="GO" id="GO:0006611">
    <property type="term" value="P:protein export from nucleus"/>
    <property type="evidence" value="ECO:0007669"/>
    <property type="project" value="TreeGrafter"/>
</dbReference>
<feature type="domain" description="RanBD1" evidence="4">
    <location>
        <begin position="255"/>
        <end position="347"/>
    </location>
</feature>
<dbReference type="GO" id="GO:0005634">
    <property type="term" value="C:nucleus"/>
    <property type="evidence" value="ECO:0007669"/>
    <property type="project" value="UniProtKB-SubCell"/>
</dbReference>
<comment type="caution">
    <text evidence="5">The sequence shown here is derived from an EMBL/GenBank/DDBJ whole genome shotgun (WGS) entry which is preliminary data.</text>
</comment>
<sequence length="426" mass="47022">MEMADESCSAADTGKPPQIHKDMDEISEKNAKQENEENVSGNNIVHNNLSSQTCSNILSSPRLKCSDQNTKKFTFSSVLRPSQLNGNVSNSSSKPAFSLNPSRLNPFAKLPPEDSNSRDEQKDASVVTSSGNTPKFLPLFQNGSKSEPTVKTITPTTSSVSSNNFVFGQNLKERVINDANAENAKFNNCTNTNGASDAECDSNLKEIQSEETSASCSKNANGTSDMLFSSVLKETPVLDTGRSQGTKSLSESAREYEESRAVKRKYEEVEVKTGEEEETNVLQIMCKLFAFDKTAGGSWQERGRGILRLNDQNADAAGNSHSRLVFRTAGSLRVVLNTKIWAEMTIQRASDKSIRLTAFDYSGEIKVFLLTGTPEDIKQLQKHLEIRVKKEMDKHKNQKTIEIELNAVNSAEPEVKRMTEEPKSNN</sequence>
<proteinExistence type="predicted"/>
<keyword evidence="2" id="KW-0539">Nucleus</keyword>
<comment type="subcellular location">
    <subcellularLocation>
        <location evidence="1">Nucleus</location>
    </subcellularLocation>
</comment>
<evidence type="ECO:0000256" key="1">
    <source>
        <dbReference type="ARBA" id="ARBA00004123"/>
    </source>
</evidence>
<evidence type="ECO:0000256" key="2">
    <source>
        <dbReference type="ARBA" id="ARBA00023242"/>
    </source>
</evidence>
<dbReference type="Proteomes" id="UP000801492">
    <property type="component" value="Unassembled WGS sequence"/>
</dbReference>
<feature type="compositionally biased region" description="Basic and acidic residues" evidence="3">
    <location>
        <begin position="111"/>
        <end position="123"/>
    </location>
</feature>
<dbReference type="PROSITE" id="PS50196">
    <property type="entry name" value="RANBD1"/>
    <property type="match status" value="1"/>
</dbReference>
<feature type="compositionally biased region" description="Basic and acidic residues" evidence="3">
    <location>
        <begin position="19"/>
        <end position="35"/>
    </location>
</feature>
<evidence type="ECO:0000259" key="4">
    <source>
        <dbReference type="PROSITE" id="PS50196"/>
    </source>
</evidence>
<keyword evidence="6" id="KW-1185">Reference proteome</keyword>
<dbReference type="EMBL" id="VTPC01090557">
    <property type="protein sequence ID" value="KAF2883131.1"/>
    <property type="molecule type" value="Genomic_DNA"/>
</dbReference>
<protein>
    <recommendedName>
        <fullName evidence="4">RanBD1 domain-containing protein</fullName>
    </recommendedName>
</protein>
<dbReference type="SMART" id="SM00160">
    <property type="entry name" value="RanBD"/>
    <property type="match status" value="1"/>
</dbReference>
<dbReference type="PANTHER" id="PTHR23138">
    <property type="entry name" value="RAN BINDING PROTEIN"/>
    <property type="match status" value="1"/>
</dbReference>
<dbReference type="SUPFAM" id="SSF50729">
    <property type="entry name" value="PH domain-like"/>
    <property type="match status" value="1"/>
</dbReference>
<evidence type="ECO:0000313" key="5">
    <source>
        <dbReference type="EMBL" id="KAF2883131.1"/>
    </source>
</evidence>
<dbReference type="CDD" id="cd13180">
    <property type="entry name" value="RanBD_RanBP3"/>
    <property type="match status" value="1"/>
</dbReference>
<feature type="compositionally biased region" description="Polar residues" evidence="3">
    <location>
        <begin position="38"/>
        <end position="47"/>
    </location>
</feature>
<reference evidence="5" key="1">
    <citation type="submission" date="2019-08" db="EMBL/GenBank/DDBJ databases">
        <title>The genome of the North American firefly Photinus pyralis.</title>
        <authorList>
            <consortium name="Photinus pyralis genome working group"/>
            <person name="Fallon T.R."/>
            <person name="Sander Lower S.E."/>
            <person name="Weng J.-K."/>
        </authorList>
    </citation>
    <scope>NUCLEOTIDE SEQUENCE</scope>
    <source>
        <strain evidence="5">TRF0915ILg1</strain>
        <tissue evidence="5">Whole body</tissue>
    </source>
</reference>
<evidence type="ECO:0000313" key="6">
    <source>
        <dbReference type="Proteomes" id="UP000801492"/>
    </source>
</evidence>